<dbReference type="GO" id="GO:0005509">
    <property type="term" value="F:calcium ion binding"/>
    <property type="evidence" value="ECO:0007669"/>
    <property type="project" value="InterPro"/>
</dbReference>
<reference evidence="2" key="1">
    <citation type="submission" date="2024-08" db="EMBL/GenBank/DDBJ databases">
        <authorList>
            <person name="Yu S.T."/>
        </authorList>
    </citation>
    <scope>NUCLEOTIDE SEQUENCE</scope>
    <source>
        <strain evidence="2">R33</strain>
    </source>
</reference>
<name>A0AB39Y7Y8_9ACTN</name>
<dbReference type="SUPFAM" id="SSF47473">
    <property type="entry name" value="EF-hand"/>
    <property type="match status" value="1"/>
</dbReference>
<organism evidence="2">
    <name type="scientific">Streptomyces sp. R33</name>
    <dbReference type="NCBI Taxonomy" id="3238629"/>
    <lineage>
        <taxon>Bacteria</taxon>
        <taxon>Bacillati</taxon>
        <taxon>Actinomycetota</taxon>
        <taxon>Actinomycetes</taxon>
        <taxon>Kitasatosporales</taxon>
        <taxon>Streptomycetaceae</taxon>
        <taxon>Streptomyces</taxon>
    </lineage>
</organism>
<gene>
    <name evidence="2" type="ORF">AB5J51_22995</name>
</gene>
<dbReference type="InterPro" id="IPR018247">
    <property type="entry name" value="EF_Hand_1_Ca_BS"/>
</dbReference>
<dbReference type="PROSITE" id="PS50222">
    <property type="entry name" value="EF_HAND_2"/>
    <property type="match status" value="2"/>
</dbReference>
<dbReference type="PROSITE" id="PS00018">
    <property type="entry name" value="EF_HAND_1"/>
    <property type="match status" value="2"/>
</dbReference>
<dbReference type="RefSeq" id="WP_053786469.1">
    <property type="nucleotide sequence ID" value="NZ_CP165727.1"/>
</dbReference>
<evidence type="ECO:0000313" key="2">
    <source>
        <dbReference type="EMBL" id="XDV65606.1"/>
    </source>
</evidence>
<dbReference type="EMBL" id="CP165727">
    <property type="protein sequence ID" value="XDV65606.1"/>
    <property type="molecule type" value="Genomic_DNA"/>
</dbReference>
<dbReference type="Pfam" id="PF13499">
    <property type="entry name" value="EF-hand_7"/>
    <property type="match status" value="1"/>
</dbReference>
<dbReference type="Gene3D" id="1.10.238.10">
    <property type="entry name" value="EF-hand"/>
    <property type="match status" value="1"/>
</dbReference>
<dbReference type="AlphaFoldDB" id="A0AB39Y7Y8"/>
<dbReference type="InterPro" id="IPR011992">
    <property type="entry name" value="EF-hand-dom_pair"/>
</dbReference>
<sequence length="67" mass="7779">MTEGEAMSLFEQIDTDGDGQINIVELANHFKREGHHGHLREKVTAAMESDKNRDRIIDFNEFQDMMK</sequence>
<feature type="domain" description="EF-hand" evidence="1">
    <location>
        <begin position="1"/>
        <end position="36"/>
    </location>
</feature>
<proteinExistence type="predicted"/>
<feature type="domain" description="EF-hand" evidence="1">
    <location>
        <begin position="50"/>
        <end position="67"/>
    </location>
</feature>
<protein>
    <submittedName>
        <fullName evidence="2">EF-hand domain-containing protein</fullName>
    </submittedName>
</protein>
<dbReference type="InterPro" id="IPR002048">
    <property type="entry name" value="EF_hand_dom"/>
</dbReference>
<accession>A0AB39Y7Y8</accession>
<evidence type="ECO:0000259" key="1">
    <source>
        <dbReference type="PROSITE" id="PS50222"/>
    </source>
</evidence>